<keyword evidence="2" id="KW-0472">Membrane</keyword>
<evidence type="ECO:0000259" key="3">
    <source>
        <dbReference type="Pfam" id="PF04355"/>
    </source>
</evidence>
<protein>
    <submittedName>
        <fullName evidence="4">Outer membrane protein assembly factor BamE</fullName>
    </submittedName>
</protein>
<name>A0A3A5JVE5_9ENTR</name>
<evidence type="ECO:0000313" key="4">
    <source>
        <dbReference type="EMBL" id="RJT26049.1"/>
    </source>
</evidence>
<keyword evidence="5" id="KW-1185">Reference proteome</keyword>
<keyword evidence="1" id="KW-0732">Signal</keyword>
<accession>A0A3A5JVE5</accession>
<evidence type="ECO:0000313" key="5">
    <source>
        <dbReference type="Proteomes" id="UP000276295"/>
    </source>
</evidence>
<dbReference type="Gene3D" id="3.30.1450.10">
    <property type="match status" value="1"/>
</dbReference>
<dbReference type="AlphaFoldDB" id="A0A3A5JVE5"/>
<evidence type="ECO:0000256" key="1">
    <source>
        <dbReference type="ARBA" id="ARBA00022729"/>
    </source>
</evidence>
<dbReference type="InterPro" id="IPR007450">
    <property type="entry name" value="BamE_dom"/>
</dbReference>
<dbReference type="Proteomes" id="UP000276295">
    <property type="component" value="Unassembled WGS sequence"/>
</dbReference>
<feature type="domain" description="Outer membrane protein assembly factor BamE" evidence="3">
    <location>
        <begin position="16"/>
        <end position="77"/>
    </location>
</feature>
<evidence type="ECO:0000256" key="2">
    <source>
        <dbReference type="ARBA" id="ARBA00023136"/>
    </source>
</evidence>
<comment type="caution">
    <text evidence="4">The sequence shown here is derived from an EMBL/GenBank/DDBJ whole genome shotgun (WGS) entry which is preliminary data.</text>
</comment>
<dbReference type="OrthoDB" id="5955806at2"/>
<reference evidence="4 5" key="1">
    <citation type="submission" date="2018-09" db="EMBL/GenBank/DDBJ databases">
        <title>Draft genome sequence of Buttiauxella izardii CCUG 35510T.</title>
        <authorList>
            <person name="Salva-Serra F."/>
            <person name="Marathe N."/>
            <person name="Moore E."/>
            <person name="Stadler-Svensson L."/>
            <person name="Engstrom-Jakobsson H."/>
        </authorList>
    </citation>
    <scope>NUCLEOTIDE SEQUENCE [LARGE SCALE GENOMIC DNA]</scope>
    <source>
        <strain evidence="4 5">CCUG 35510</strain>
    </source>
</reference>
<gene>
    <name evidence="4" type="primary">bamE</name>
    <name evidence="4" type="ORF">D6029_06660</name>
</gene>
<organism evidence="4 5">
    <name type="scientific">Buttiauxella izardii</name>
    <dbReference type="NCBI Taxonomy" id="82991"/>
    <lineage>
        <taxon>Bacteria</taxon>
        <taxon>Pseudomonadati</taxon>
        <taxon>Pseudomonadota</taxon>
        <taxon>Gammaproteobacteria</taxon>
        <taxon>Enterobacterales</taxon>
        <taxon>Enterobacteriaceae</taxon>
        <taxon>Buttiauxella</taxon>
    </lineage>
</organism>
<dbReference type="GO" id="GO:0019867">
    <property type="term" value="C:outer membrane"/>
    <property type="evidence" value="ECO:0007669"/>
    <property type="project" value="InterPro"/>
</dbReference>
<dbReference type="Pfam" id="PF04355">
    <property type="entry name" value="BamE"/>
    <property type="match status" value="1"/>
</dbReference>
<sequence>MIALLSLLLTACATGEKIGDLSPGMSREQVIQTLGKPDGDAVNGKNELLTYSNRLMSGWSYDRADYKVVLEDNKVVQYGADVIRQDNGMAAARALTAQQSLLIWQQQQALQNQSSSVVPRSTTTNCFKNGNNVTCNSY</sequence>
<dbReference type="EMBL" id="QZWH01000010">
    <property type="protein sequence ID" value="RJT26049.1"/>
    <property type="molecule type" value="Genomic_DNA"/>
</dbReference>
<proteinExistence type="predicted"/>
<dbReference type="InterPro" id="IPR037873">
    <property type="entry name" value="BamE-like"/>
</dbReference>